<dbReference type="AlphaFoldDB" id="A0A7D6CR03"/>
<dbReference type="PRINTS" id="PR00834">
    <property type="entry name" value="PROTEASES2C"/>
</dbReference>
<dbReference type="KEGG" id="nay:HYG81_04590"/>
<dbReference type="OrthoDB" id="350578at2157"/>
<evidence type="ECO:0000256" key="2">
    <source>
        <dbReference type="SAM" id="MobiDB-lite"/>
    </source>
</evidence>
<dbReference type="SUPFAM" id="SSF50494">
    <property type="entry name" value="Trypsin-like serine proteases"/>
    <property type="match status" value="1"/>
</dbReference>
<evidence type="ECO:0000313" key="3">
    <source>
        <dbReference type="EMBL" id="QLK26894.1"/>
    </source>
</evidence>
<dbReference type="GO" id="GO:0004252">
    <property type="term" value="F:serine-type endopeptidase activity"/>
    <property type="evidence" value="ECO:0007669"/>
    <property type="project" value="InterPro"/>
</dbReference>
<dbReference type="Pfam" id="PF13365">
    <property type="entry name" value="Trypsin_2"/>
    <property type="match status" value="1"/>
</dbReference>
<proteinExistence type="predicted"/>
<dbReference type="Gene3D" id="2.40.10.120">
    <property type="match status" value="1"/>
</dbReference>
<dbReference type="InterPro" id="IPR009003">
    <property type="entry name" value="Peptidase_S1_PA"/>
</dbReference>
<dbReference type="GO" id="GO:0006508">
    <property type="term" value="P:proteolysis"/>
    <property type="evidence" value="ECO:0007669"/>
    <property type="project" value="InterPro"/>
</dbReference>
<gene>
    <name evidence="3" type="ORF">HYG81_04590</name>
</gene>
<protein>
    <submittedName>
        <fullName evidence="3">Trypsin-like peptidase domain-containing protein</fullName>
    </submittedName>
</protein>
<dbReference type="Proteomes" id="UP000510869">
    <property type="component" value="Chromosome"/>
</dbReference>
<reference evidence="3 4" key="1">
    <citation type="submission" date="2020-07" db="EMBL/GenBank/DDBJ databases">
        <title>Natrinema (YPL30) sp. nov. and Haloterrigena xxxxxx (YPL8) sp. nov., isolated from a salt mine.</title>
        <authorList>
            <person name="Cui H."/>
        </authorList>
    </citation>
    <scope>NUCLEOTIDE SEQUENCE [LARGE SCALE GENOMIC DNA]</scope>
    <source>
        <strain evidence="3 4">YPL13</strain>
    </source>
</reference>
<evidence type="ECO:0000256" key="1">
    <source>
        <dbReference type="SAM" id="Coils"/>
    </source>
</evidence>
<sequence length="283" mass="30517">MDRTSRRDILKISSTAIVAGLAGCTDTDGFFAPSNTTENAENDAQRERIEELEDRIESKNERIEALHREESISEFSTDIVEQAEAMAKAARESVVTVSGDRAGGTGWVLDATKGHVVTNSHVVTGDESFSIETFGGDTGSATRVGYYREMIPDVALLQTDLDGLQELPTGDESTLRPGDPLVTIGHPGSIGNWIMSMGRHEEYDARFETLYSTVPTSQGNSGGPLLTLEGDVVGIVSGSRVPERGGEGDFSKSEVVYTQLPEPERSTTSAPVETLLESVDEWT</sequence>
<feature type="coiled-coil region" evidence="1">
    <location>
        <begin position="35"/>
        <end position="69"/>
    </location>
</feature>
<evidence type="ECO:0000313" key="4">
    <source>
        <dbReference type="Proteomes" id="UP000510869"/>
    </source>
</evidence>
<dbReference type="PANTHER" id="PTHR43019">
    <property type="entry name" value="SERINE ENDOPROTEASE DEGS"/>
    <property type="match status" value="1"/>
</dbReference>
<dbReference type="InterPro" id="IPR001940">
    <property type="entry name" value="Peptidase_S1C"/>
</dbReference>
<keyword evidence="4" id="KW-1185">Reference proteome</keyword>
<dbReference type="PANTHER" id="PTHR43019:SF23">
    <property type="entry name" value="PROTEASE DO-LIKE 5, CHLOROPLASTIC"/>
    <property type="match status" value="1"/>
</dbReference>
<accession>A0A7D6CR03</accession>
<keyword evidence="1" id="KW-0175">Coiled coil</keyword>
<feature type="region of interest" description="Disordered" evidence="2">
    <location>
        <begin position="260"/>
        <end position="283"/>
    </location>
</feature>
<dbReference type="EMBL" id="CP059154">
    <property type="protein sequence ID" value="QLK26894.1"/>
    <property type="molecule type" value="Genomic_DNA"/>
</dbReference>
<dbReference type="PROSITE" id="PS51257">
    <property type="entry name" value="PROKAR_LIPOPROTEIN"/>
    <property type="match status" value="1"/>
</dbReference>
<name>A0A7D6CR03_9EURY</name>
<organism evidence="3 4">
    <name type="scientific">Natrinema zhouii</name>
    <dbReference type="NCBI Taxonomy" id="1710539"/>
    <lineage>
        <taxon>Archaea</taxon>
        <taxon>Methanobacteriati</taxon>
        <taxon>Methanobacteriota</taxon>
        <taxon>Stenosarchaea group</taxon>
        <taxon>Halobacteria</taxon>
        <taxon>Halobacteriales</taxon>
        <taxon>Natrialbaceae</taxon>
        <taxon>Natrinema</taxon>
    </lineage>
</organism>